<keyword evidence="1" id="KW-0732">Signal</keyword>
<feature type="signal peptide" evidence="1">
    <location>
        <begin position="1"/>
        <end position="22"/>
    </location>
</feature>
<feature type="chain" id="PRO_5043616675" evidence="1">
    <location>
        <begin position="23"/>
        <end position="131"/>
    </location>
</feature>
<dbReference type="RefSeq" id="WP_354634880.1">
    <property type="nucleotide sequence ID" value="NZ_CP159837.1"/>
</dbReference>
<sequence>MKKILMTTLASYILLRTGIAKAEVPNLCESEYSSRPIASYQTSDFIVNICEDGKGLFYVGFSREDREFRTVLDASRIQNQGVTGYAANNGNYKYHILSLPNGEIRLQIRELTSGGINSMILNQEVLEFRYY</sequence>
<name>A0AAU8J9G7_9CYAN</name>
<organism evidence="2">
    <name type="scientific">Planktothricoides raciborskii GIHE-MW2</name>
    <dbReference type="NCBI Taxonomy" id="2792601"/>
    <lineage>
        <taxon>Bacteria</taxon>
        <taxon>Bacillati</taxon>
        <taxon>Cyanobacteriota</taxon>
        <taxon>Cyanophyceae</taxon>
        <taxon>Oscillatoriophycideae</taxon>
        <taxon>Oscillatoriales</taxon>
        <taxon>Oscillatoriaceae</taxon>
        <taxon>Planktothricoides</taxon>
    </lineage>
</organism>
<gene>
    <name evidence="2" type="ORF">ABWT76_004071</name>
</gene>
<evidence type="ECO:0000256" key="1">
    <source>
        <dbReference type="SAM" id="SignalP"/>
    </source>
</evidence>
<protein>
    <submittedName>
        <fullName evidence="2">Uncharacterized protein</fullName>
    </submittedName>
</protein>
<reference evidence="2" key="1">
    <citation type="submission" date="2024-07" db="EMBL/GenBank/DDBJ databases">
        <authorList>
            <person name="Kim Y.J."/>
            <person name="Jeong J.Y."/>
        </authorList>
    </citation>
    <scope>NUCLEOTIDE SEQUENCE</scope>
    <source>
        <strain evidence="2">GIHE-MW2</strain>
    </source>
</reference>
<proteinExistence type="predicted"/>
<accession>A0AAU8J9G7</accession>
<evidence type="ECO:0000313" key="2">
    <source>
        <dbReference type="EMBL" id="XCM35395.1"/>
    </source>
</evidence>
<dbReference type="EMBL" id="CP159837">
    <property type="protein sequence ID" value="XCM35395.1"/>
    <property type="molecule type" value="Genomic_DNA"/>
</dbReference>
<dbReference type="AlphaFoldDB" id="A0AAU8J9G7"/>